<reference evidence="3 4" key="1">
    <citation type="submission" date="2020-08" db="EMBL/GenBank/DDBJ databases">
        <title>Genomic Encyclopedia of Type Strains, Phase IV (KMG-IV): sequencing the most valuable type-strain genomes for metagenomic binning, comparative biology and taxonomic classification.</title>
        <authorList>
            <person name="Goeker M."/>
        </authorList>
    </citation>
    <scope>NUCLEOTIDE SEQUENCE [LARGE SCALE GENOMIC DNA]</scope>
    <source>
        <strain evidence="3 4">YC6886</strain>
    </source>
</reference>
<name>A0A840V5H2_9BACT</name>
<dbReference type="Gene3D" id="3.40.50.2000">
    <property type="entry name" value="Glycogen Phosphorylase B"/>
    <property type="match status" value="2"/>
</dbReference>
<dbReference type="RefSeq" id="WP_184016544.1">
    <property type="nucleotide sequence ID" value="NZ_JACHFD010000004.1"/>
</dbReference>
<keyword evidence="4" id="KW-1185">Reference proteome</keyword>
<evidence type="ECO:0000259" key="2">
    <source>
        <dbReference type="Pfam" id="PF13439"/>
    </source>
</evidence>
<accession>A0A840V5H2</accession>
<keyword evidence="3" id="KW-0808">Transferase</keyword>
<dbReference type="InterPro" id="IPR050194">
    <property type="entry name" value="Glycosyltransferase_grp1"/>
</dbReference>
<evidence type="ECO:0000313" key="3">
    <source>
        <dbReference type="EMBL" id="MBB5350874.1"/>
    </source>
</evidence>
<dbReference type="AlphaFoldDB" id="A0A840V5H2"/>
<protein>
    <submittedName>
        <fullName evidence="3">Glycosyltransferase involved in cell wall biosynthesis</fullName>
    </submittedName>
</protein>
<comment type="caution">
    <text evidence="3">The sequence shown here is derived from an EMBL/GenBank/DDBJ whole genome shotgun (WGS) entry which is preliminary data.</text>
</comment>
<dbReference type="Proteomes" id="UP000557717">
    <property type="component" value="Unassembled WGS sequence"/>
</dbReference>
<dbReference type="Pfam" id="PF00534">
    <property type="entry name" value="Glycos_transf_1"/>
    <property type="match status" value="1"/>
</dbReference>
<dbReference type="SUPFAM" id="SSF53756">
    <property type="entry name" value="UDP-Glycosyltransferase/glycogen phosphorylase"/>
    <property type="match status" value="1"/>
</dbReference>
<feature type="domain" description="Glycosyl transferase family 1" evidence="1">
    <location>
        <begin position="198"/>
        <end position="344"/>
    </location>
</feature>
<gene>
    <name evidence="3" type="ORF">HNR46_001108</name>
</gene>
<evidence type="ECO:0000259" key="1">
    <source>
        <dbReference type="Pfam" id="PF00534"/>
    </source>
</evidence>
<dbReference type="GO" id="GO:0016758">
    <property type="term" value="F:hexosyltransferase activity"/>
    <property type="evidence" value="ECO:0007669"/>
    <property type="project" value="TreeGrafter"/>
</dbReference>
<dbReference type="PANTHER" id="PTHR45947">
    <property type="entry name" value="SULFOQUINOVOSYL TRANSFERASE SQD2"/>
    <property type="match status" value="1"/>
</dbReference>
<sequence>MSFLFYDDSPIFGGHEVMTLAGLEAVLKASPVSVRFLASEANSKLLDALAALQKRHPQLHLDPLPWQSSKLEALRHRLKPARVAHLAEIFRRHAPGLVVAIQGNIEHSSLALLAARSAGIPSTSYIPVPHSNHEMGARFGALRDLFSHRLFRIPDSFVTITDEMARLLRTRGATAPIHLVYNGIDVHRFTPGPSAAARETLGLPLDSLLLGVVGRTEFRQKQQHLLVEAVANDPDLRTTAHLVFAGDGPDADTLRALLRERGVAGTLLPWCDPAPLYRALDALVIPSRYEGLPLVMLEALASGTPVFASDRDGMRDFLPLHHRFRANDSQALHDVLRTWLQAGKPAADPALVDRVRTHMSLDAFARAFAGTLCHLLAGPGKMPEGDASIVNFSVITFPEN</sequence>
<dbReference type="InterPro" id="IPR028098">
    <property type="entry name" value="Glyco_trans_4-like_N"/>
</dbReference>
<dbReference type="InterPro" id="IPR001296">
    <property type="entry name" value="Glyco_trans_1"/>
</dbReference>
<dbReference type="PANTHER" id="PTHR45947:SF3">
    <property type="entry name" value="SULFOQUINOVOSYL TRANSFERASE SQD2"/>
    <property type="match status" value="1"/>
</dbReference>
<dbReference type="EMBL" id="JACHFD010000004">
    <property type="protein sequence ID" value="MBB5350874.1"/>
    <property type="molecule type" value="Genomic_DNA"/>
</dbReference>
<organism evidence="3 4">
    <name type="scientific">Haloferula luteola</name>
    <dbReference type="NCBI Taxonomy" id="595692"/>
    <lineage>
        <taxon>Bacteria</taxon>
        <taxon>Pseudomonadati</taxon>
        <taxon>Verrucomicrobiota</taxon>
        <taxon>Verrucomicrobiia</taxon>
        <taxon>Verrucomicrobiales</taxon>
        <taxon>Verrucomicrobiaceae</taxon>
        <taxon>Haloferula</taxon>
    </lineage>
</organism>
<dbReference type="Pfam" id="PF13439">
    <property type="entry name" value="Glyco_transf_4"/>
    <property type="match status" value="1"/>
</dbReference>
<evidence type="ECO:0000313" key="4">
    <source>
        <dbReference type="Proteomes" id="UP000557717"/>
    </source>
</evidence>
<feature type="domain" description="Glycosyltransferase subfamily 4-like N-terminal" evidence="2">
    <location>
        <begin position="75"/>
        <end position="188"/>
    </location>
</feature>
<proteinExistence type="predicted"/>